<dbReference type="EMBL" id="FODD01000031">
    <property type="protein sequence ID" value="SEO58243.1"/>
    <property type="molecule type" value="Genomic_DNA"/>
</dbReference>
<keyword evidence="2" id="KW-1185">Reference proteome</keyword>
<dbReference type="Proteomes" id="UP000181951">
    <property type="component" value="Unassembled WGS sequence"/>
</dbReference>
<evidence type="ECO:0000313" key="2">
    <source>
        <dbReference type="Proteomes" id="UP000181951"/>
    </source>
</evidence>
<accession>A0A1H8QX16</accession>
<reference evidence="1 2" key="1">
    <citation type="submission" date="2016-10" db="EMBL/GenBank/DDBJ databases">
        <authorList>
            <person name="de Groot N.N."/>
        </authorList>
    </citation>
    <scope>NUCLEOTIDE SEQUENCE [LARGE SCALE GENOMIC DNA]</scope>
    <source>
        <strain evidence="1 2">CGMCC 4.2026</strain>
    </source>
</reference>
<gene>
    <name evidence="1" type="ORF">SAMN05216267_103188</name>
</gene>
<sequence>MRHPATANAHPVTPLSVTLVATASHSTSVVALTGDRLLEAVLGCTAAAAAGQLVTSRWAVRHRRHAVADVLRAAADLLDQPSPHQLDALRRAGTRLDLVSARTAGERRAVRLAVARLDELGEAARLLAERLPADWSPRTADPDATATSHALREMAATLSARDGRPTSPSPALDDLPTRLAELGLMPGAVKGAS</sequence>
<organism evidence="1 2">
    <name type="scientific">Actinacidiphila rubida</name>
    <dbReference type="NCBI Taxonomy" id="310780"/>
    <lineage>
        <taxon>Bacteria</taxon>
        <taxon>Bacillati</taxon>
        <taxon>Actinomycetota</taxon>
        <taxon>Actinomycetes</taxon>
        <taxon>Kitasatosporales</taxon>
        <taxon>Streptomycetaceae</taxon>
        <taxon>Actinacidiphila</taxon>
    </lineage>
</organism>
<evidence type="ECO:0000313" key="1">
    <source>
        <dbReference type="EMBL" id="SEO58243.1"/>
    </source>
</evidence>
<dbReference type="AlphaFoldDB" id="A0A1H8QX16"/>
<protein>
    <submittedName>
        <fullName evidence="1">Uncharacterized protein</fullName>
    </submittedName>
</protein>
<dbReference type="STRING" id="310780.SAMN05216267_103188"/>
<name>A0A1H8QX16_9ACTN</name>
<proteinExistence type="predicted"/>